<evidence type="ECO:0000313" key="5">
    <source>
        <dbReference type="Proteomes" id="UP000588158"/>
    </source>
</evidence>
<dbReference type="EMBL" id="JACHLZ010000001">
    <property type="protein sequence ID" value="MBB5830323.1"/>
    <property type="molecule type" value="Genomic_DNA"/>
</dbReference>
<feature type="active site" description="Acyl-thioester intermediate" evidence="2">
    <location>
        <position position="212"/>
    </location>
</feature>
<dbReference type="Proteomes" id="UP000588158">
    <property type="component" value="Unassembled WGS sequence"/>
</dbReference>
<evidence type="ECO:0000256" key="1">
    <source>
        <dbReference type="ARBA" id="ARBA00022801"/>
    </source>
</evidence>
<dbReference type="InterPro" id="IPR005754">
    <property type="entry name" value="Sortase"/>
</dbReference>
<comment type="caution">
    <text evidence="4">The sequence shown here is derived from an EMBL/GenBank/DDBJ whole genome shotgun (WGS) entry which is preliminary data.</text>
</comment>
<dbReference type="SUPFAM" id="SSF63817">
    <property type="entry name" value="Sortase"/>
    <property type="match status" value="1"/>
</dbReference>
<name>A0A841A8R0_9MICO</name>
<reference evidence="4 5" key="1">
    <citation type="submission" date="2020-08" db="EMBL/GenBank/DDBJ databases">
        <title>Sequencing the genomes of 1000 actinobacteria strains.</title>
        <authorList>
            <person name="Klenk H.-P."/>
        </authorList>
    </citation>
    <scope>NUCLEOTIDE SEQUENCE [LARGE SCALE GENOMIC DNA]</scope>
    <source>
        <strain evidence="4 5">DSM 28796</strain>
    </source>
</reference>
<evidence type="ECO:0000256" key="2">
    <source>
        <dbReference type="PIRSR" id="PIRSR605754-1"/>
    </source>
</evidence>
<feature type="active site" description="Proton donor/acceptor" evidence="2">
    <location>
        <position position="144"/>
    </location>
</feature>
<sequence length="256" mass="27593">MTARRTDTSRTHRAAPRGPGVLGVLGELLVTAGVLLGLFLVWQLWWTDVMADREQADILSGLEQEWGDVDREQIAPAQDGPPPVPATPGDTMVFGTMHVPAFDRETFPLAEGVGLEDVLNVKGAGHYPETALPGEVGNVSIAGHRNTYGRVFEDIARLQPGDPIVIETDEAFYVYEVTESLVVMPQDVEVIAPVPGEPGVEATDRMLTLTACHPMFSARERYIVHAEFAYWTDRADGIPEALSDGSAGSAAEEGGN</sequence>
<feature type="transmembrane region" description="Helical" evidence="3">
    <location>
        <begin position="21"/>
        <end position="45"/>
    </location>
</feature>
<dbReference type="GO" id="GO:0016787">
    <property type="term" value="F:hydrolase activity"/>
    <property type="evidence" value="ECO:0007669"/>
    <property type="project" value="UniProtKB-KW"/>
</dbReference>
<keyword evidence="1 4" id="KW-0378">Hydrolase</keyword>
<evidence type="ECO:0000313" key="4">
    <source>
        <dbReference type="EMBL" id="MBB5830323.1"/>
    </source>
</evidence>
<dbReference type="InterPro" id="IPR053465">
    <property type="entry name" value="Sortase_Class_E"/>
</dbReference>
<evidence type="ECO:0000256" key="3">
    <source>
        <dbReference type="SAM" id="Phobius"/>
    </source>
</evidence>
<accession>A0A841A8R0</accession>
<keyword evidence="5" id="KW-1185">Reference proteome</keyword>
<dbReference type="NCBIfam" id="TIGR01076">
    <property type="entry name" value="sortase_fam"/>
    <property type="match status" value="1"/>
</dbReference>
<keyword evidence="3" id="KW-0812">Transmembrane</keyword>
<dbReference type="AlphaFoldDB" id="A0A841A8R0"/>
<dbReference type="Pfam" id="PF04203">
    <property type="entry name" value="Sortase"/>
    <property type="match status" value="1"/>
</dbReference>
<dbReference type="EC" id="3.4.22.70" evidence="4"/>
<keyword evidence="3" id="KW-1133">Transmembrane helix</keyword>
<gene>
    <name evidence="4" type="ORF">HNR70_000136</name>
</gene>
<dbReference type="NCBIfam" id="NF033747">
    <property type="entry name" value="class_E_sortase"/>
    <property type="match status" value="1"/>
</dbReference>
<proteinExistence type="predicted"/>
<protein>
    <submittedName>
        <fullName evidence="4">Sortase A</fullName>
        <ecNumber evidence="4">3.4.22.70</ecNumber>
    </submittedName>
</protein>
<dbReference type="InterPro" id="IPR042003">
    <property type="entry name" value="Sortase_E"/>
</dbReference>
<dbReference type="CDD" id="cd05830">
    <property type="entry name" value="Sortase_E"/>
    <property type="match status" value="1"/>
</dbReference>
<organism evidence="4 5">
    <name type="scientific">Brachybacterium aquaticum</name>
    <dbReference type="NCBI Taxonomy" id="1432564"/>
    <lineage>
        <taxon>Bacteria</taxon>
        <taxon>Bacillati</taxon>
        <taxon>Actinomycetota</taxon>
        <taxon>Actinomycetes</taxon>
        <taxon>Micrococcales</taxon>
        <taxon>Dermabacteraceae</taxon>
        <taxon>Brachybacterium</taxon>
    </lineage>
</organism>
<dbReference type="InterPro" id="IPR023365">
    <property type="entry name" value="Sortase_dom-sf"/>
</dbReference>
<keyword evidence="3" id="KW-0472">Membrane</keyword>
<dbReference type="Gene3D" id="2.40.260.10">
    <property type="entry name" value="Sortase"/>
    <property type="match status" value="1"/>
</dbReference>
<dbReference type="RefSeq" id="WP_184323959.1">
    <property type="nucleotide sequence ID" value="NZ_JACHLZ010000001.1"/>
</dbReference>